<evidence type="ECO:0000313" key="2">
    <source>
        <dbReference type="EMBL" id="SFG24689.1"/>
    </source>
</evidence>
<dbReference type="EMBL" id="FOOH01000048">
    <property type="protein sequence ID" value="SFG24689.1"/>
    <property type="molecule type" value="Genomic_DNA"/>
</dbReference>
<dbReference type="CDD" id="cd00293">
    <property type="entry name" value="USP-like"/>
    <property type="match status" value="1"/>
</dbReference>
<accession>A0A1I2QBD5</accession>
<dbReference type="Proteomes" id="UP000199116">
    <property type="component" value="Unassembled WGS sequence"/>
</dbReference>
<gene>
    <name evidence="2" type="ORF">SAMN04488033_1483</name>
</gene>
<dbReference type="InterPro" id="IPR006016">
    <property type="entry name" value="UspA"/>
</dbReference>
<keyword evidence="3" id="KW-1185">Reference proteome</keyword>
<evidence type="ECO:0000313" key="3">
    <source>
        <dbReference type="Proteomes" id="UP000199116"/>
    </source>
</evidence>
<protein>
    <submittedName>
        <fullName evidence="2">Universal stress protein family protein</fullName>
    </submittedName>
</protein>
<dbReference type="AlphaFoldDB" id="A0A1I2QBD5"/>
<dbReference type="Gene3D" id="3.40.50.12370">
    <property type="match status" value="1"/>
</dbReference>
<name>A0A1I2QBD5_9FLAO</name>
<dbReference type="SUPFAM" id="SSF52402">
    <property type="entry name" value="Adenine nucleotide alpha hydrolases-like"/>
    <property type="match status" value="1"/>
</dbReference>
<dbReference type="Pfam" id="PF00582">
    <property type="entry name" value="Usp"/>
    <property type="match status" value="1"/>
</dbReference>
<evidence type="ECO:0000259" key="1">
    <source>
        <dbReference type="Pfam" id="PF00582"/>
    </source>
</evidence>
<proteinExistence type="predicted"/>
<organism evidence="2 3">
    <name type="scientific">Salegentibacter agarivorans</name>
    <dbReference type="NCBI Taxonomy" id="345907"/>
    <lineage>
        <taxon>Bacteria</taxon>
        <taxon>Pseudomonadati</taxon>
        <taxon>Bacteroidota</taxon>
        <taxon>Flavobacteriia</taxon>
        <taxon>Flavobacteriales</taxon>
        <taxon>Flavobacteriaceae</taxon>
        <taxon>Salegentibacter</taxon>
    </lineage>
</organism>
<dbReference type="RefSeq" id="WP_075326090.1">
    <property type="nucleotide sequence ID" value="NZ_FOOH01000048.1"/>
</dbReference>
<reference evidence="3" key="1">
    <citation type="submission" date="2016-10" db="EMBL/GenBank/DDBJ databases">
        <authorList>
            <person name="Varghese N."/>
            <person name="Submissions S."/>
        </authorList>
    </citation>
    <scope>NUCLEOTIDE SEQUENCE [LARGE SCALE GENOMIC DNA]</scope>
    <source>
        <strain evidence="3">DSM 23515</strain>
    </source>
</reference>
<feature type="domain" description="UspA" evidence="1">
    <location>
        <begin position="3"/>
        <end position="117"/>
    </location>
</feature>
<sequence>MEKKILIPTNFTKHAWNTLVYALNLYKNIPCTFYILNAYEVPVRISLKRNHNAELEAAKAESENGLQKTLQGLNFRKENPKHKFETISRNKDLAEAIQETIDAHNIDLILMVSRGENVSINAAFENEISEVTEKVEHCPFLILPEKMQELPTSKREIVFPTNYKFPFKNKEVAALIDMAENLNASIRILYINSDGRPLTKEQEQNQEALKTYFSGVDFSFHKLTQTTETTGIHLFTESRDSNFLALYKRKQGFFSKLFSQRFKEEIDFNPKVPVLILKELE</sequence>